<dbReference type="Gene3D" id="2.120.10.80">
    <property type="entry name" value="Kelch-type beta propeller"/>
    <property type="match status" value="1"/>
</dbReference>
<gene>
    <name evidence="1" type="ORF">MENT_LOCUS34178</name>
</gene>
<sequence>MKIFPLNLIKRNIAAIIILIGGSSDSLEKGALSNCSFISLNQKLKATNYLFNLNIPRRSPSIFNFKCRHLFVIGGCSAPGYHLNSGELFNLDFSKETENFKIDGKLLNYNNIRGFSCSAFCQIEGNGGFIFGGYDGNECLNQIVKIEEIEPHNVNLLSPLPFGLKNATALPSLDKQKIWIIGGWDGNKTQKTIFEYNIKNQTTKFRHFLPYPLECHAVAFPKIINSKGIGFIIGGFDGIGLRSEILIINLNNGNILEEINNVKLLKPKENCGATCFCIDGKKEFLAIFGGWDGYNVMNDIELFEILQESPWLRREESSKNLRIWIFVEGIDRRLFVCEI</sequence>
<name>A0A6V7W4A6_MELEN</name>
<dbReference type="OrthoDB" id="45365at2759"/>
<dbReference type="InterPro" id="IPR015915">
    <property type="entry name" value="Kelch-typ_b-propeller"/>
</dbReference>
<comment type="caution">
    <text evidence="1">The sequence shown here is derived from an EMBL/GenBank/DDBJ whole genome shotgun (WGS) entry which is preliminary data.</text>
</comment>
<dbReference type="SUPFAM" id="SSF50965">
    <property type="entry name" value="Galactose oxidase, central domain"/>
    <property type="match status" value="1"/>
</dbReference>
<evidence type="ECO:0000313" key="2">
    <source>
        <dbReference type="Proteomes" id="UP000580250"/>
    </source>
</evidence>
<dbReference type="EMBL" id="CAJEWN010000417">
    <property type="protein sequence ID" value="CAD2181995.1"/>
    <property type="molecule type" value="Genomic_DNA"/>
</dbReference>
<dbReference type="InterPro" id="IPR011043">
    <property type="entry name" value="Gal_Oxase/kelch_b-propeller"/>
</dbReference>
<dbReference type="Proteomes" id="UP000580250">
    <property type="component" value="Unassembled WGS sequence"/>
</dbReference>
<evidence type="ECO:0000313" key="1">
    <source>
        <dbReference type="EMBL" id="CAD2181995.1"/>
    </source>
</evidence>
<proteinExistence type="predicted"/>
<dbReference type="AlphaFoldDB" id="A0A6V7W4A6"/>
<reference evidence="1 2" key="1">
    <citation type="submission" date="2020-08" db="EMBL/GenBank/DDBJ databases">
        <authorList>
            <person name="Koutsovoulos G."/>
            <person name="Danchin GJ E."/>
        </authorList>
    </citation>
    <scope>NUCLEOTIDE SEQUENCE [LARGE SCALE GENOMIC DNA]</scope>
</reference>
<accession>A0A6V7W4A6</accession>
<organism evidence="1 2">
    <name type="scientific">Meloidogyne enterolobii</name>
    <name type="common">Root-knot nematode worm</name>
    <name type="synonym">Meloidogyne mayaguensis</name>
    <dbReference type="NCBI Taxonomy" id="390850"/>
    <lineage>
        <taxon>Eukaryota</taxon>
        <taxon>Metazoa</taxon>
        <taxon>Ecdysozoa</taxon>
        <taxon>Nematoda</taxon>
        <taxon>Chromadorea</taxon>
        <taxon>Rhabditida</taxon>
        <taxon>Tylenchina</taxon>
        <taxon>Tylenchomorpha</taxon>
        <taxon>Tylenchoidea</taxon>
        <taxon>Meloidogynidae</taxon>
        <taxon>Meloidogyninae</taxon>
        <taxon>Meloidogyne</taxon>
    </lineage>
</organism>
<protein>
    <submittedName>
        <fullName evidence="1">Uncharacterized protein</fullName>
    </submittedName>
</protein>